<keyword evidence="2" id="KW-0479">Metal-binding</keyword>
<dbReference type="GeneID" id="27358167"/>
<evidence type="ECO:0000313" key="9">
    <source>
        <dbReference type="Proteomes" id="UP000053342"/>
    </source>
</evidence>
<proteinExistence type="predicted"/>
<keyword evidence="3" id="KW-0677">Repeat</keyword>
<keyword evidence="6" id="KW-0539">Nucleus</keyword>
<dbReference type="GO" id="GO:0000785">
    <property type="term" value="C:chromatin"/>
    <property type="evidence" value="ECO:0007669"/>
    <property type="project" value="TreeGrafter"/>
</dbReference>
<dbReference type="RefSeq" id="XP_016262769.1">
    <property type="nucleotide sequence ID" value="XM_016407165.1"/>
</dbReference>
<organism evidence="8 9">
    <name type="scientific">Exophiala oligosperma</name>
    <dbReference type="NCBI Taxonomy" id="215243"/>
    <lineage>
        <taxon>Eukaryota</taxon>
        <taxon>Fungi</taxon>
        <taxon>Dikarya</taxon>
        <taxon>Ascomycota</taxon>
        <taxon>Pezizomycotina</taxon>
        <taxon>Eurotiomycetes</taxon>
        <taxon>Chaetothyriomycetidae</taxon>
        <taxon>Chaetothyriales</taxon>
        <taxon>Herpotrichiellaceae</taxon>
        <taxon>Exophiala</taxon>
    </lineage>
</organism>
<feature type="domain" description="Xylanolytic transcriptional activator regulatory" evidence="7">
    <location>
        <begin position="48"/>
        <end position="223"/>
    </location>
</feature>
<evidence type="ECO:0000313" key="8">
    <source>
        <dbReference type="EMBL" id="KIW42553.1"/>
    </source>
</evidence>
<dbReference type="AlphaFoldDB" id="A0A0D2DHU9"/>
<dbReference type="Proteomes" id="UP000053342">
    <property type="component" value="Unassembled WGS sequence"/>
</dbReference>
<evidence type="ECO:0000256" key="3">
    <source>
        <dbReference type="ARBA" id="ARBA00022737"/>
    </source>
</evidence>
<dbReference type="PANTHER" id="PTHR40626:SF3">
    <property type="entry name" value="TRANSCRIPTION FACTOR WITH C2H2 AND ZN(2)-CYS(6) DNA BINDING DOMAIN (EUROFUNG)-RELATED"/>
    <property type="match status" value="1"/>
</dbReference>
<dbReference type="VEuPathDB" id="FungiDB:PV06_06093"/>
<protein>
    <recommendedName>
        <fullName evidence="7">Xylanolytic transcriptional activator regulatory domain-containing protein</fullName>
    </recommendedName>
</protein>
<dbReference type="GO" id="GO:0000981">
    <property type="term" value="F:DNA-binding transcription factor activity, RNA polymerase II-specific"/>
    <property type="evidence" value="ECO:0007669"/>
    <property type="project" value="InterPro"/>
</dbReference>
<keyword evidence="4" id="KW-0863">Zinc-finger</keyword>
<evidence type="ECO:0000259" key="7">
    <source>
        <dbReference type="Pfam" id="PF04082"/>
    </source>
</evidence>
<dbReference type="EMBL" id="KN847336">
    <property type="protein sequence ID" value="KIW42553.1"/>
    <property type="molecule type" value="Genomic_DNA"/>
</dbReference>
<sequence length="393" mass="45598">MLNQRLMVTRDLAALCRVPDGQTRECRMYDQEAFRNSFTPKNVVDSCELYFVCWSPHCPILHLSTFDVAKVHPPLLLAVFLIGLAYSSELEASLARAYYDLAEDYAFNHPDFRTLLQNDLPSWRPPFTSLEPLQAAYLMVLVQMCTNNTVSRRRVRSSRYNDVIRAARGLKLFDSKNEYLDLEPREWVEFDWHGFVAKESRIRVAYLIFGIESNFAMFHAHYPRLAISEMTGDPMCRESCFSATTSAACEQHTKQEMRANALSLSACLHCTIHASRASGTGRILYPAMTRALDRWIRIWKSQISIFPLEEWKKIGFMQDAGPEFWQLAYMFVEAEIRGLLNTELLRSMDEDKMENVCHLLETFCRASWDEARRPGHRGYRDPTTRHLLDSNEF</sequence>
<dbReference type="InterPro" id="IPR051059">
    <property type="entry name" value="VerF-like"/>
</dbReference>
<dbReference type="HOGENOM" id="CLU_702147_0_0_1"/>
<keyword evidence="5" id="KW-0862">Zinc</keyword>
<dbReference type="OrthoDB" id="4117595at2759"/>
<dbReference type="InterPro" id="IPR007219">
    <property type="entry name" value="XnlR_reg_dom"/>
</dbReference>
<evidence type="ECO:0000256" key="1">
    <source>
        <dbReference type="ARBA" id="ARBA00004123"/>
    </source>
</evidence>
<keyword evidence="9" id="KW-1185">Reference proteome</keyword>
<dbReference type="GO" id="GO:0000978">
    <property type="term" value="F:RNA polymerase II cis-regulatory region sequence-specific DNA binding"/>
    <property type="evidence" value="ECO:0007669"/>
    <property type="project" value="InterPro"/>
</dbReference>
<gene>
    <name evidence="8" type="ORF">PV06_06093</name>
</gene>
<dbReference type="PANTHER" id="PTHR40626">
    <property type="entry name" value="MIP31509P"/>
    <property type="match status" value="1"/>
</dbReference>
<dbReference type="GO" id="GO:0005634">
    <property type="term" value="C:nucleus"/>
    <property type="evidence" value="ECO:0007669"/>
    <property type="project" value="UniProtKB-SubCell"/>
</dbReference>
<accession>A0A0D2DHU9</accession>
<dbReference type="STRING" id="215243.A0A0D2DHU9"/>
<evidence type="ECO:0000256" key="6">
    <source>
        <dbReference type="ARBA" id="ARBA00023242"/>
    </source>
</evidence>
<evidence type="ECO:0000256" key="4">
    <source>
        <dbReference type="ARBA" id="ARBA00022771"/>
    </source>
</evidence>
<reference evidence="8 9" key="1">
    <citation type="submission" date="2015-01" db="EMBL/GenBank/DDBJ databases">
        <title>The Genome Sequence of Exophiala oligosperma CBS72588.</title>
        <authorList>
            <consortium name="The Broad Institute Genomics Platform"/>
            <person name="Cuomo C."/>
            <person name="de Hoog S."/>
            <person name="Gorbushina A."/>
            <person name="Stielow B."/>
            <person name="Teixiera M."/>
            <person name="Abouelleil A."/>
            <person name="Chapman S.B."/>
            <person name="Priest M."/>
            <person name="Young S.K."/>
            <person name="Wortman J."/>
            <person name="Nusbaum C."/>
            <person name="Birren B."/>
        </authorList>
    </citation>
    <scope>NUCLEOTIDE SEQUENCE [LARGE SCALE GENOMIC DNA]</scope>
    <source>
        <strain evidence="8 9">CBS 72588</strain>
    </source>
</reference>
<comment type="subcellular location">
    <subcellularLocation>
        <location evidence="1">Nucleus</location>
    </subcellularLocation>
</comment>
<evidence type="ECO:0000256" key="2">
    <source>
        <dbReference type="ARBA" id="ARBA00022723"/>
    </source>
</evidence>
<evidence type="ECO:0000256" key="5">
    <source>
        <dbReference type="ARBA" id="ARBA00022833"/>
    </source>
</evidence>
<dbReference type="CDD" id="cd12148">
    <property type="entry name" value="fungal_TF_MHR"/>
    <property type="match status" value="1"/>
</dbReference>
<dbReference type="GO" id="GO:0006351">
    <property type="term" value="P:DNA-templated transcription"/>
    <property type="evidence" value="ECO:0007669"/>
    <property type="project" value="InterPro"/>
</dbReference>
<name>A0A0D2DHU9_9EURO</name>
<dbReference type="GO" id="GO:0008270">
    <property type="term" value="F:zinc ion binding"/>
    <property type="evidence" value="ECO:0007669"/>
    <property type="project" value="UniProtKB-KW"/>
</dbReference>
<dbReference type="Pfam" id="PF04082">
    <property type="entry name" value="Fungal_trans"/>
    <property type="match status" value="1"/>
</dbReference>